<dbReference type="AlphaFoldDB" id="A0AAV7Q1L1"/>
<evidence type="ECO:0000256" key="6">
    <source>
        <dbReference type="ARBA" id="ARBA00022989"/>
    </source>
</evidence>
<evidence type="ECO:0000256" key="2">
    <source>
        <dbReference type="ARBA" id="ARBA00008370"/>
    </source>
</evidence>
<keyword evidence="4" id="KW-0812">Transmembrane</keyword>
<comment type="subcellular location">
    <subcellularLocation>
        <location evidence="1">Mitochondrion inner membrane</location>
        <topology evidence="1">Single-pass membrane protein</topology>
    </subcellularLocation>
</comment>
<dbReference type="Proteomes" id="UP001066276">
    <property type="component" value="Chromosome 6"/>
</dbReference>
<evidence type="ECO:0000256" key="4">
    <source>
        <dbReference type="ARBA" id="ARBA00022692"/>
    </source>
</evidence>
<name>A0AAV7Q1L1_PLEWA</name>
<reference evidence="10" key="1">
    <citation type="journal article" date="2022" name="bioRxiv">
        <title>Sequencing and chromosome-scale assembly of the giantPleurodeles waltlgenome.</title>
        <authorList>
            <person name="Brown T."/>
            <person name="Elewa A."/>
            <person name="Iarovenko S."/>
            <person name="Subramanian E."/>
            <person name="Araus A.J."/>
            <person name="Petzold A."/>
            <person name="Susuki M."/>
            <person name="Suzuki K.-i.T."/>
            <person name="Hayashi T."/>
            <person name="Toyoda A."/>
            <person name="Oliveira C."/>
            <person name="Osipova E."/>
            <person name="Leigh N.D."/>
            <person name="Simon A."/>
            <person name="Yun M.H."/>
        </authorList>
    </citation>
    <scope>NUCLEOTIDE SEQUENCE</scope>
    <source>
        <strain evidence="10">20211129_DDA</strain>
        <tissue evidence="10">Liver</tissue>
    </source>
</reference>
<comment type="similarity">
    <text evidence="2">Belongs to the COX16 family.</text>
</comment>
<organism evidence="10 11">
    <name type="scientific">Pleurodeles waltl</name>
    <name type="common">Iberian ribbed newt</name>
    <dbReference type="NCBI Taxonomy" id="8319"/>
    <lineage>
        <taxon>Eukaryota</taxon>
        <taxon>Metazoa</taxon>
        <taxon>Chordata</taxon>
        <taxon>Craniata</taxon>
        <taxon>Vertebrata</taxon>
        <taxon>Euteleostomi</taxon>
        <taxon>Amphibia</taxon>
        <taxon>Batrachia</taxon>
        <taxon>Caudata</taxon>
        <taxon>Salamandroidea</taxon>
        <taxon>Salamandridae</taxon>
        <taxon>Pleurodelinae</taxon>
        <taxon>Pleurodeles</taxon>
    </lineage>
</organism>
<evidence type="ECO:0000256" key="7">
    <source>
        <dbReference type="ARBA" id="ARBA00023128"/>
    </source>
</evidence>
<evidence type="ECO:0000256" key="9">
    <source>
        <dbReference type="SAM" id="MobiDB-lite"/>
    </source>
</evidence>
<keyword evidence="11" id="KW-1185">Reference proteome</keyword>
<dbReference type="GO" id="GO:0033617">
    <property type="term" value="P:mitochondrial respiratory chain complex IV assembly"/>
    <property type="evidence" value="ECO:0007669"/>
    <property type="project" value="TreeGrafter"/>
</dbReference>
<evidence type="ECO:0000256" key="8">
    <source>
        <dbReference type="ARBA" id="ARBA00023136"/>
    </source>
</evidence>
<gene>
    <name evidence="10" type="ORF">NDU88_000903</name>
</gene>
<evidence type="ECO:0000256" key="1">
    <source>
        <dbReference type="ARBA" id="ARBA00004434"/>
    </source>
</evidence>
<proteinExistence type="inferred from homology"/>
<dbReference type="PANTHER" id="PTHR17130">
    <property type="entry name" value="MITOCHONDRIAL OUTER MEMBRANE PROTEIN 25"/>
    <property type="match status" value="1"/>
</dbReference>
<protein>
    <recommendedName>
        <fullName evidence="3">Cytochrome c oxidase assembly protein COX16 homolog, mitochondrial</fullName>
    </recommendedName>
</protein>
<dbReference type="InterPro" id="IPR020164">
    <property type="entry name" value="Cyt_c_Oxase_assmbl_COX16"/>
</dbReference>
<feature type="region of interest" description="Disordered" evidence="9">
    <location>
        <begin position="183"/>
        <end position="214"/>
    </location>
</feature>
<dbReference type="EMBL" id="JANPWB010000010">
    <property type="protein sequence ID" value="KAJ1134451.1"/>
    <property type="molecule type" value="Genomic_DNA"/>
</dbReference>
<evidence type="ECO:0000313" key="11">
    <source>
        <dbReference type="Proteomes" id="UP001066276"/>
    </source>
</evidence>
<dbReference type="GO" id="GO:0005743">
    <property type="term" value="C:mitochondrial inner membrane"/>
    <property type="evidence" value="ECO:0007669"/>
    <property type="project" value="UniProtKB-SubCell"/>
</dbReference>
<comment type="caution">
    <text evidence="10">The sequence shown here is derived from an EMBL/GenBank/DDBJ whole genome shotgun (WGS) entry which is preliminary data.</text>
</comment>
<evidence type="ECO:0000256" key="3">
    <source>
        <dbReference type="ARBA" id="ARBA00021814"/>
    </source>
</evidence>
<evidence type="ECO:0000313" key="10">
    <source>
        <dbReference type="EMBL" id="KAJ1134451.1"/>
    </source>
</evidence>
<keyword evidence="6" id="KW-1133">Transmembrane helix</keyword>
<dbReference type="Pfam" id="PF14138">
    <property type="entry name" value="COX16"/>
    <property type="match status" value="1"/>
</dbReference>
<keyword evidence="5" id="KW-0999">Mitochondrion inner membrane</keyword>
<keyword evidence="8" id="KW-0472">Membrane</keyword>
<accession>A0AAV7Q1L1</accession>
<evidence type="ECO:0000256" key="5">
    <source>
        <dbReference type="ARBA" id="ARBA00022792"/>
    </source>
</evidence>
<dbReference type="PANTHER" id="PTHR17130:SF14">
    <property type="entry name" value="CYTOCHROME C OXIDASE ASSEMBLY PROTEIN COX16 HOMOLOG, MITOCHONDRIAL"/>
    <property type="match status" value="1"/>
</dbReference>
<keyword evidence="7" id="KW-0496">Mitochondrion</keyword>
<sequence>MHNLHMYLWEGRAREAVGGISWLVNAKHRPCGRDRAAYKIHQAPSHDLFQQEAFSRTCGTHASCAQRWCFTGPVTFRDTLLLCAWFWTRYITSASQVVLHPPWKPTGMLPGVRRAFQKNKTLRYGLPMFLLIIGGSFGLREFTQIRYDAQKLRGKLDPALEEKVRKKSVSIESEYDKLRDSSFNDWQNIRGPRPWEETQPLQEQERKAVASKQS</sequence>